<dbReference type="EMBL" id="NJHN03000099">
    <property type="protein sequence ID" value="KAH9415207.1"/>
    <property type="molecule type" value="Genomic_DNA"/>
</dbReference>
<reference evidence="1 2" key="2">
    <citation type="journal article" date="2022" name="Mol. Biol. Evol.">
        <title>Comparative Genomics Reveals Insights into the Divergent Evolution of Astigmatic Mites and Household Pest Adaptations.</title>
        <authorList>
            <person name="Xiong Q."/>
            <person name="Wan A.T."/>
            <person name="Liu X."/>
            <person name="Fung C.S."/>
            <person name="Xiao X."/>
            <person name="Malainual N."/>
            <person name="Hou J."/>
            <person name="Wang L."/>
            <person name="Wang M."/>
            <person name="Yang K.Y."/>
            <person name="Cui Y."/>
            <person name="Leung E.L."/>
            <person name="Nong W."/>
            <person name="Shin S.K."/>
            <person name="Au S.W."/>
            <person name="Jeong K.Y."/>
            <person name="Chew F.T."/>
            <person name="Hui J.H."/>
            <person name="Leung T.F."/>
            <person name="Tungtrongchitr A."/>
            <person name="Zhong N."/>
            <person name="Liu Z."/>
            <person name="Tsui S.K."/>
        </authorList>
    </citation>
    <scope>NUCLEOTIDE SEQUENCE [LARGE SCALE GENOMIC DNA]</scope>
    <source>
        <strain evidence="1">Derp</strain>
    </source>
</reference>
<evidence type="ECO:0000313" key="1">
    <source>
        <dbReference type="EMBL" id="KAH9415207.1"/>
    </source>
</evidence>
<dbReference type="Proteomes" id="UP000887458">
    <property type="component" value="Unassembled WGS sequence"/>
</dbReference>
<evidence type="ECO:0000313" key="2">
    <source>
        <dbReference type="Proteomes" id="UP000887458"/>
    </source>
</evidence>
<sequence length="65" mass="7305">MFVSHSEDHNGLRDDLLAFLPLSNQTESIGFQQQKSRNKTTLLSLTTKQKPIAKTTTTTILLMTN</sequence>
<name>A0ABQ8IY19_DERPT</name>
<gene>
    <name evidence="1" type="ORF">DERP_006299</name>
</gene>
<keyword evidence="2" id="KW-1185">Reference proteome</keyword>
<proteinExistence type="predicted"/>
<protein>
    <submittedName>
        <fullName evidence="1">Uncharacterized protein</fullName>
    </submittedName>
</protein>
<accession>A0ABQ8IY19</accession>
<organism evidence="1 2">
    <name type="scientific">Dermatophagoides pteronyssinus</name>
    <name type="common">European house dust mite</name>
    <dbReference type="NCBI Taxonomy" id="6956"/>
    <lineage>
        <taxon>Eukaryota</taxon>
        <taxon>Metazoa</taxon>
        <taxon>Ecdysozoa</taxon>
        <taxon>Arthropoda</taxon>
        <taxon>Chelicerata</taxon>
        <taxon>Arachnida</taxon>
        <taxon>Acari</taxon>
        <taxon>Acariformes</taxon>
        <taxon>Sarcoptiformes</taxon>
        <taxon>Astigmata</taxon>
        <taxon>Psoroptidia</taxon>
        <taxon>Analgoidea</taxon>
        <taxon>Pyroglyphidae</taxon>
        <taxon>Dermatophagoidinae</taxon>
        <taxon>Dermatophagoides</taxon>
    </lineage>
</organism>
<comment type="caution">
    <text evidence="1">The sequence shown here is derived from an EMBL/GenBank/DDBJ whole genome shotgun (WGS) entry which is preliminary data.</text>
</comment>
<reference evidence="1 2" key="1">
    <citation type="journal article" date="2018" name="J. Allergy Clin. Immunol.">
        <title>High-quality assembly of Dermatophagoides pteronyssinus genome and transcriptome reveals a wide range of novel allergens.</title>
        <authorList>
            <person name="Liu X.Y."/>
            <person name="Yang K.Y."/>
            <person name="Wang M.Q."/>
            <person name="Kwok J.S."/>
            <person name="Zeng X."/>
            <person name="Yang Z."/>
            <person name="Xiao X.J."/>
            <person name="Lau C.P."/>
            <person name="Li Y."/>
            <person name="Huang Z.M."/>
            <person name="Ba J.G."/>
            <person name="Yim A.K."/>
            <person name="Ouyang C.Y."/>
            <person name="Ngai S.M."/>
            <person name="Chan T.F."/>
            <person name="Leung E.L."/>
            <person name="Liu L."/>
            <person name="Liu Z.G."/>
            <person name="Tsui S.K."/>
        </authorList>
    </citation>
    <scope>NUCLEOTIDE SEQUENCE [LARGE SCALE GENOMIC DNA]</scope>
    <source>
        <strain evidence="1">Derp</strain>
    </source>
</reference>